<evidence type="ECO:0000256" key="2">
    <source>
        <dbReference type="ARBA" id="ARBA00022679"/>
    </source>
</evidence>
<keyword evidence="2 4" id="KW-0808">Transferase</keyword>
<dbReference type="InterPro" id="IPR020615">
    <property type="entry name" value="Thiolase_acyl_enz_int_AS"/>
</dbReference>
<dbReference type="EMBL" id="BAABWD010000001">
    <property type="protein sequence ID" value="GAA6131096.1"/>
    <property type="molecule type" value="Genomic_DNA"/>
</dbReference>
<dbReference type="PIRSF" id="PIRSF000429">
    <property type="entry name" value="Ac-CoA_Ac_transf"/>
    <property type="match status" value="1"/>
</dbReference>
<dbReference type="Pfam" id="PF02803">
    <property type="entry name" value="Thiolase_C"/>
    <property type="match status" value="1"/>
</dbReference>
<dbReference type="PROSITE" id="PS00099">
    <property type="entry name" value="THIOLASE_3"/>
    <property type="match status" value="1"/>
</dbReference>
<dbReference type="InterPro" id="IPR020610">
    <property type="entry name" value="Thiolase_AS"/>
</dbReference>
<gene>
    <name evidence="7" type="ORF">NBRC116187_14560</name>
</gene>
<dbReference type="CDD" id="cd00751">
    <property type="entry name" value="thiolase"/>
    <property type="match status" value="1"/>
</dbReference>
<dbReference type="Gene3D" id="3.40.47.10">
    <property type="match status" value="2"/>
</dbReference>
<dbReference type="InterPro" id="IPR002155">
    <property type="entry name" value="Thiolase"/>
</dbReference>
<proteinExistence type="inferred from homology"/>
<evidence type="ECO:0000256" key="1">
    <source>
        <dbReference type="ARBA" id="ARBA00010982"/>
    </source>
</evidence>
<dbReference type="PANTHER" id="PTHR18919">
    <property type="entry name" value="ACETYL-COA C-ACYLTRANSFERASE"/>
    <property type="match status" value="1"/>
</dbReference>
<organism evidence="7 8">
    <name type="scientific">Halopseudomonas sabulinigri</name>
    <dbReference type="NCBI Taxonomy" id="472181"/>
    <lineage>
        <taxon>Bacteria</taxon>
        <taxon>Pseudomonadati</taxon>
        <taxon>Pseudomonadota</taxon>
        <taxon>Gammaproteobacteria</taxon>
        <taxon>Pseudomonadales</taxon>
        <taxon>Pseudomonadaceae</taxon>
        <taxon>Halopseudomonas</taxon>
    </lineage>
</organism>
<evidence type="ECO:0000259" key="6">
    <source>
        <dbReference type="Pfam" id="PF02803"/>
    </source>
</evidence>
<dbReference type="NCBIfam" id="TIGR01930">
    <property type="entry name" value="AcCoA-C-Actrans"/>
    <property type="match status" value="1"/>
</dbReference>
<accession>A0ABP9ZNP8</accession>
<comment type="similarity">
    <text evidence="1 4">Belongs to the thiolase-like superfamily. Thiolase family.</text>
</comment>
<feature type="domain" description="Thiolase C-terminal" evidence="6">
    <location>
        <begin position="270"/>
        <end position="391"/>
    </location>
</feature>
<dbReference type="InterPro" id="IPR020617">
    <property type="entry name" value="Thiolase_C"/>
</dbReference>
<evidence type="ECO:0000256" key="3">
    <source>
        <dbReference type="ARBA" id="ARBA00023315"/>
    </source>
</evidence>
<keyword evidence="8" id="KW-1185">Reference proteome</keyword>
<evidence type="ECO:0000313" key="8">
    <source>
        <dbReference type="Proteomes" id="UP001486808"/>
    </source>
</evidence>
<dbReference type="PANTHER" id="PTHR18919:SF164">
    <property type="entry name" value="ACETYL-COA ACETYLTRANSFERASE"/>
    <property type="match status" value="1"/>
</dbReference>
<dbReference type="InterPro" id="IPR020616">
    <property type="entry name" value="Thiolase_N"/>
</dbReference>
<feature type="domain" description="Thiolase N-terminal" evidence="5">
    <location>
        <begin position="6"/>
        <end position="261"/>
    </location>
</feature>
<dbReference type="PROSITE" id="PS00098">
    <property type="entry name" value="THIOLASE_1"/>
    <property type="match status" value="1"/>
</dbReference>
<evidence type="ECO:0000256" key="4">
    <source>
        <dbReference type="RuleBase" id="RU003557"/>
    </source>
</evidence>
<evidence type="ECO:0000313" key="7">
    <source>
        <dbReference type="EMBL" id="GAA6131096.1"/>
    </source>
</evidence>
<protein>
    <submittedName>
        <fullName evidence="7">Acetyl-CoA C-acyltransferase</fullName>
    </submittedName>
</protein>
<dbReference type="Pfam" id="PF00108">
    <property type="entry name" value="Thiolase_N"/>
    <property type="match status" value="1"/>
</dbReference>
<dbReference type="Proteomes" id="UP001486808">
    <property type="component" value="Unassembled WGS sequence"/>
</dbReference>
<name>A0ABP9ZNP8_9GAMM</name>
<evidence type="ECO:0000259" key="5">
    <source>
        <dbReference type="Pfam" id="PF00108"/>
    </source>
</evidence>
<dbReference type="RefSeq" id="WP_353387521.1">
    <property type="nucleotide sequence ID" value="NZ_BAABWD010000001.1"/>
</dbReference>
<dbReference type="InterPro" id="IPR016039">
    <property type="entry name" value="Thiolase-like"/>
</dbReference>
<comment type="caution">
    <text evidence="7">The sequence shown here is derived from an EMBL/GenBank/DDBJ whole genome shotgun (WGS) entry which is preliminary data.</text>
</comment>
<dbReference type="SUPFAM" id="SSF53901">
    <property type="entry name" value="Thiolase-like"/>
    <property type="match status" value="2"/>
</dbReference>
<reference evidence="7 8" key="1">
    <citation type="submission" date="2024-04" db="EMBL/GenBank/DDBJ databases">
        <title>Draft genome sequence of Halopseudomonas sabulinigri NBRC 116187.</title>
        <authorList>
            <person name="Miyakawa T."/>
            <person name="Kusuya Y."/>
            <person name="Miura T."/>
        </authorList>
    </citation>
    <scope>NUCLEOTIDE SEQUENCE [LARGE SCALE GENOMIC DNA]</scope>
    <source>
        <strain evidence="7 8">4NH20-0042</strain>
    </source>
</reference>
<sequence>MSDNSIVIVSGARTPMGGFQGSLSSVSAVDLGALSIREAISRAGIEADAVDEVIMGCVLPAGLKQGPARQASLNAGLPAATGCTTINKLCGSGMKAVMLAHDLIKAGSNSIMVAGGMESMSNAPYLIEKARTGLRMGHGEIKDHMFFDGLEDARTGRLMGSFAQDTADQNGITRAEMDAYAIESLKRAQAAIENGSLDREIVPVTVTTRKGEVVVKDDEQPHNANLDKIPTLKPAFKKDGSVTAANASSISDGASALVIMSGAEAERRGLQPLARIVGHATQSQDPSEFTLAPIGAMSNLFNKTGWSKEDVDLFEINEAFAMVTMLAMREHGLDHAKVNIYGGACAQGHPVGSTGSRIIVTLINALQNTGGKRGVASLCIGGGEATAIAIELV</sequence>
<keyword evidence="3 4" id="KW-0012">Acyltransferase</keyword>